<name>A0A1W6ZYZ8_9HYPH</name>
<dbReference type="STRING" id="1235591.CAK95_27775"/>
<evidence type="ECO:0000313" key="2">
    <source>
        <dbReference type="Proteomes" id="UP000194137"/>
    </source>
</evidence>
<dbReference type="AlphaFoldDB" id="A0A1W6ZYZ8"/>
<dbReference type="Gene3D" id="3.90.1300.10">
    <property type="entry name" value="Amidase signature (AS) domain"/>
    <property type="match status" value="1"/>
</dbReference>
<evidence type="ECO:0000313" key="1">
    <source>
        <dbReference type="EMBL" id="ARQ02488.1"/>
    </source>
</evidence>
<protein>
    <submittedName>
        <fullName evidence="1">Uncharacterized protein</fullName>
    </submittedName>
</protein>
<dbReference type="InterPro" id="IPR036928">
    <property type="entry name" value="AS_sf"/>
</dbReference>
<dbReference type="Proteomes" id="UP000194137">
    <property type="component" value="Chromosome"/>
</dbReference>
<reference evidence="1 2" key="1">
    <citation type="submission" date="2017-05" db="EMBL/GenBank/DDBJ databases">
        <title>Full genome sequence of Pseudorhodoplanes sinuspersici.</title>
        <authorList>
            <person name="Dastgheib S.M.M."/>
            <person name="Shavandi M."/>
            <person name="Tirandaz H."/>
        </authorList>
    </citation>
    <scope>NUCLEOTIDE SEQUENCE [LARGE SCALE GENOMIC DNA]</scope>
    <source>
        <strain evidence="1 2">RIPI110</strain>
    </source>
</reference>
<dbReference type="GO" id="GO:0003824">
    <property type="term" value="F:catalytic activity"/>
    <property type="evidence" value="ECO:0007669"/>
    <property type="project" value="InterPro"/>
</dbReference>
<dbReference type="SUPFAM" id="SSF75304">
    <property type="entry name" value="Amidase signature (AS) enzymes"/>
    <property type="match status" value="1"/>
</dbReference>
<organism evidence="1 2">
    <name type="scientific">Pseudorhodoplanes sinuspersici</name>
    <dbReference type="NCBI Taxonomy" id="1235591"/>
    <lineage>
        <taxon>Bacteria</taxon>
        <taxon>Pseudomonadati</taxon>
        <taxon>Pseudomonadota</taxon>
        <taxon>Alphaproteobacteria</taxon>
        <taxon>Hyphomicrobiales</taxon>
        <taxon>Pseudorhodoplanes</taxon>
    </lineage>
</organism>
<dbReference type="OrthoDB" id="9811471at2"/>
<dbReference type="InterPro" id="IPR000120">
    <property type="entry name" value="Amidase"/>
</dbReference>
<sequence length="438" mass="47100">MSIRDLVETCLANIHNLDGEGSRAFTRIYHEAARQRADVLDRTQAREKGLPLAGMPISIKDLFDIAGEPTLAGSQVLRDAPPAADDAEIVQHLRNAGAIIIGKTNMTEFALSGLGLNPHYGTPASPWQRETRRIPGGSSSGAGISVAYNMAIAAIGTDTGGSIRIPAAICGLVGFKPTAATIPQRGMLPLSRSFDSIGPIARDVSTCATIYSVLSGQQQTSLTPLPLPSIRLGVVKNIVLDDLDAQVAKTYEAALSRLSATGIQLQDMALPVLDGHSLYSVHGGMIVAEAYAWHEKLFAERSHAYDPRVASRIAHGRRISADDYKAFQAERARLIRQWDIETGSVDAVIMPTIPIIAPTIREADADANYNRLDRLILRNPTIGNLMDACSITLPCHEALDAPVGLMLTARGGRDRELLRIAKMLEGVLPPRQDAMIQS</sequence>
<dbReference type="Pfam" id="PF01425">
    <property type="entry name" value="Amidase"/>
    <property type="match status" value="1"/>
</dbReference>
<gene>
    <name evidence="1" type="ORF">CAK95_27775</name>
</gene>
<dbReference type="InterPro" id="IPR023631">
    <property type="entry name" value="Amidase_dom"/>
</dbReference>
<dbReference type="PANTHER" id="PTHR11895:SF176">
    <property type="entry name" value="AMIDASE AMID-RELATED"/>
    <property type="match status" value="1"/>
</dbReference>
<proteinExistence type="predicted"/>
<keyword evidence="2" id="KW-1185">Reference proteome</keyword>
<accession>A0A1W6ZYZ8</accession>
<dbReference type="KEGG" id="psin:CAK95_27775"/>
<dbReference type="EMBL" id="CP021112">
    <property type="protein sequence ID" value="ARQ02488.1"/>
    <property type="molecule type" value="Genomic_DNA"/>
</dbReference>
<dbReference type="NCBIfam" id="NF005460">
    <property type="entry name" value="PRK07056.1"/>
    <property type="match status" value="1"/>
</dbReference>
<dbReference type="PANTHER" id="PTHR11895">
    <property type="entry name" value="TRANSAMIDASE"/>
    <property type="match status" value="1"/>
</dbReference>